<comment type="subcellular location">
    <subcellularLocation>
        <location evidence="1">Cell membrane</location>
        <topology evidence="1">Single-pass type I membrane protein</topology>
    </subcellularLocation>
</comment>
<feature type="chain" id="PRO_5043943069" evidence="3">
    <location>
        <begin position="23"/>
        <end position="107"/>
    </location>
</feature>
<protein>
    <submittedName>
        <fullName evidence="4">Uncharacterized protein</fullName>
    </submittedName>
</protein>
<feature type="signal peptide" evidence="3">
    <location>
        <begin position="1"/>
        <end position="22"/>
    </location>
</feature>
<keyword evidence="3" id="KW-0732">Signal</keyword>
<name>A0AAV2HZ33_LYMST</name>
<gene>
    <name evidence="4" type="ORF">GSLYS_00012832001</name>
</gene>
<dbReference type="InterPro" id="IPR038683">
    <property type="entry name" value="IL17RA/B_FnIII-like_1_sf"/>
</dbReference>
<dbReference type="Gene3D" id="2.60.40.2160">
    <property type="entry name" value="Interleukin-17 receptor A/B, fibronectin-III-like domain 1"/>
    <property type="match status" value="1"/>
</dbReference>
<keyword evidence="5" id="KW-1185">Reference proteome</keyword>
<sequence length="107" mass="11938">MGRSSLITFHMALLLLVAPCHAIFAFRENCLNSCSEDVNCTLSSSGLCAQDNYPNDKNIPGPPFDLDIEETSDSEFNYLKITWRIPPDGSFNFLTGFLVDVRPLGYQ</sequence>
<keyword evidence="2" id="KW-1003">Cell membrane</keyword>
<evidence type="ECO:0000313" key="4">
    <source>
        <dbReference type="EMBL" id="CAL1539011.1"/>
    </source>
</evidence>
<organism evidence="4 5">
    <name type="scientific">Lymnaea stagnalis</name>
    <name type="common">Great pond snail</name>
    <name type="synonym">Helix stagnalis</name>
    <dbReference type="NCBI Taxonomy" id="6523"/>
    <lineage>
        <taxon>Eukaryota</taxon>
        <taxon>Metazoa</taxon>
        <taxon>Spiralia</taxon>
        <taxon>Lophotrochozoa</taxon>
        <taxon>Mollusca</taxon>
        <taxon>Gastropoda</taxon>
        <taxon>Heterobranchia</taxon>
        <taxon>Euthyneura</taxon>
        <taxon>Panpulmonata</taxon>
        <taxon>Hygrophila</taxon>
        <taxon>Lymnaeoidea</taxon>
        <taxon>Lymnaeidae</taxon>
        <taxon>Lymnaea</taxon>
    </lineage>
</organism>
<dbReference type="EMBL" id="CAXITT010000321">
    <property type="protein sequence ID" value="CAL1539011.1"/>
    <property type="molecule type" value="Genomic_DNA"/>
</dbReference>
<accession>A0AAV2HZ33</accession>
<feature type="non-terminal residue" evidence="4">
    <location>
        <position position="107"/>
    </location>
</feature>
<evidence type="ECO:0000256" key="2">
    <source>
        <dbReference type="ARBA" id="ARBA00022475"/>
    </source>
</evidence>
<dbReference type="GO" id="GO:0005886">
    <property type="term" value="C:plasma membrane"/>
    <property type="evidence" value="ECO:0007669"/>
    <property type="project" value="UniProtKB-SubCell"/>
</dbReference>
<evidence type="ECO:0000256" key="3">
    <source>
        <dbReference type="SAM" id="SignalP"/>
    </source>
</evidence>
<dbReference type="Proteomes" id="UP001497497">
    <property type="component" value="Unassembled WGS sequence"/>
</dbReference>
<proteinExistence type="predicted"/>
<evidence type="ECO:0000256" key="1">
    <source>
        <dbReference type="ARBA" id="ARBA00004251"/>
    </source>
</evidence>
<reference evidence="4 5" key="1">
    <citation type="submission" date="2024-04" db="EMBL/GenBank/DDBJ databases">
        <authorList>
            <consortium name="Genoscope - CEA"/>
            <person name="William W."/>
        </authorList>
    </citation>
    <scope>NUCLEOTIDE SEQUENCE [LARGE SCALE GENOMIC DNA]</scope>
</reference>
<comment type="caution">
    <text evidence="4">The sequence shown here is derived from an EMBL/GenBank/DDBJ whole genome shotgun (WGS) entry which is preliminary data.</text>
</comment>
<evidence type="ECO:0000313" key="5">
    <source>
        <dbReference type="Proteomes" id="UP001497497"/>
    </source>
</evidence>
<dbReference type="AlphaFoldDB" id="A0AAV2HZ33"/>
<keyword evidence="2" id="KW-0472">Membrane</keyword>